<gene>
    <name evidence="1" type="ORF">DI564_08360</name>
</gene>
<reference evidence="1 2" key="1">
    <citation type="submission" date="2017-08" db="EMBL/GenBank/DDBJ databases">
        <title>Infants hospitalized years apart are colonized by the same room-sourced microbial strains.</title>
        <authorList>
            <person name="Brooks B."/>
            <person name="Olm M.R."/>
            <person name="Firek B.A."/>
            <person name="Baker R."/>
            <person name="Thomas B.C."/>
            <person name="Morowitz M.J."/>
            <person name="Banfield J.F."/>
        </authorList>
    </citation>
    <scope>NUCLEOTIDE SEQUENCE [LARGE SCALE GENOMIC DNA]</scope>
    <source>
        <strain evidence="1">S2_005_003_R2_42</strain>
    </source>
</reference>
<dbReference type="AlphaFoldDB" id="A0A2W5KL58"/>
<proteinExistence type="predicted"/>
<organism evidence="1 2">
    <name type="scientific">Rhodanobacter denitrificans</name>
    <dbReference type="NCBI Taxonomy" id="666685"/>
    <lineage>
        <taxon>Bacteria</taxon>
        <taxon>Pseudomonadati</taxon>
        <taxon>Pseudomonadota</taxon>
        <taxon>Gammaproteobacteria</taxon>
        <taxon>Lysobacterales</taxon>
        <taxon>Rhodanobacteraceae</taxon>
        <taxon>Rhodanobacter</taxon>
    </lineage>
</organism>
<name>A0A2W5KL58_9GAMM</name>
<comment type="caution">
    <text evidence="1">The sequence shown here is derived from an EMBL/GenBank/DDBJ whole genome shotgun (WGS) entry which is preliminary data.</text>
</comment>
<protein>
    <submittedName>
        <fullName evidence="1">Uncharacterized protein</fullName>
    </submittedName>
</protein>
<evidence type="ECO:0000313" key="2">
    <source>
        <dbReference type="Proteomes" id="UP000249046"/>
    </source>
</evidence>
<evidence type="ECO:0000313" key="1">
    <source>
        <dbReference type="EMBL" id="PZQ16624.1"/>
    </source>
</evidence>
<dbReference type="Proteomes" id="UP000249046">
    <property type="component" value="Unassembled WGS sequence"/>
</dbReference>
<sequence length="66" mass="7425">MQVFVPLEEIPEGLMFPGMLVPYQVGMRLAGRAARPHEARASAPPPVEYSRIERADVRRELACCEE</sequence>
<dbReference type="EMBL" id="QFPO01000005">
    <property type="protein sequence ID" value="PZQ16624.1"/>
    <property type="molecule type" value="Genomic_DNA"/>
</dbReference>
<accession>A0A2W5KL58</accession>